<sequence length="235" mass="25104">MQQWWRHILILFVLAGQWAAAVSAQVPKTVAAGQAFTVRVDGLPGNAQDWVTVVPAGSSDSGWGEYYYSGGKRSADFTFRGLAAGAYELRVYFDYPAGGMTVRSRFPFRVGAAAASRPAPAAAAPARPAAGTRGPARLQAGKYTCSMFTGSGLMILGDLAITADGRYQGVQLDGGGERGKYTYDPASRVILFSGPLGGSFGKILYTMYKTDTRGENFIEIGFMTQYTHTMSCSID</sequence>
<gene>
    <name evidence="2" type="ORF">GCM10017781_12880</name>
    <name evidence="3" type="ORF">HNQ07_001171</name>
</gene>
<organism evidence="3 4">
    <name type="scientific">Deinococcus metalli</name>
    <dbReference type="NCBI Taxonomy" id="1141878"/>
    <lineage>
        <taxon>Bacteria</taxon>
        <taxon>Thermotogati</taxon>
        <taxon>Deinococcota</taxon>
        <taxon>Deinococci</taxon>
        <taxon>Deinococcales</taxon>
        <taxon>Deinococcaceae</taxon>
        <taxon>Deinococcus</taxon>
    </lineage>
</organism>
<reference evidence="2" key="4">
    <citation type="submission" date="2024-05" db="EMBL/GenBank/DDBJ databases">
        <authorList>
            <person name="Sun Q."/>
            <person name="Zhou Y."/>
        </authorList>
    </citation>
    <scope>NUCLEOTIDE SEQUENCE</scope>
    <source>
        <strain evidence="2">CGMCC 1.18437</strain>
    </source>
</reference>
<protein>
    <submittedName>
        <fullName evidence="3">Uncharacterized protein</fullName>
    </submittedName>
</protein>
<accession>A0A7W8KCM0</accession>
<keyword evidence="1" id="KW-0732">Signal</keyword>
<evidence type="ECO:0000256" key="1">
    <source>
        <dbReference type="SAM" id="SignalP"/>
    </source>
</evidence>
<feature type="chain" id="PRO_5030508699" evidence="1">
    <location>
        <begin position="25"/>
        <end position="235"/>
    </location>
</feature>
<reference evidence="5" key="2">
    <citation type="journal article" date="2019" name="Int. J. Syst. Evol. Microbiol.">
        <title>The Global Catalogue of Microorganisms (GCM) 10K type strain sequencing project: providing services to taxonomists for standard genome sequencing and annotation.</title>
        <authorList>
            <consortium name="The Broad Institute Genomics Platform"/>
            <consortium name="The Broad Institute Genome Sequencing Center for Infectious Disease"/>
            <person name="Wu L."/>
            <person name="Ma J."/>
        </authorList>
    </citation>
    <scope>NUCLEOTIDE SEQUENCE [LARGE SCALE GENOMIC DNA]</scope>
    <source>
        <strain evidence="5">CGMCC 1.18437</strain>
    </source>
</reference>
<reference evidence="3 4" key="3">
    <citation type="submission" date="2020-08" db="EMBL/GenBank/DDBJ databases">
        <title>Genomic Encyclopedia of Type Strains, Phase IV (KMG-IV): sequencing the most valuable type-strain genomes for metagenomic binning, comparative biology and taxonomic classification.</title>
        <authorList>
            <person name="Goeker M."/>
        </authorList>
    </citation>
    <scope>NUCLEOTIDE SEQUENCE [LARGE SCALE GENOMIC DNA]</scope>
    <source>
        <strain evidence="3 4">DSM 27521</strain>
    </source>
</reference>
<keyword evidence="5" id="KW-1185">Reference proteome</keyword>
<evidence type="ECO:0000313" key="3">
    <source>
        <dbReference type="EMBL" id="MBB5375714.1"/>
    </source>
</evidence>
<feature type="signal peptide" evidence="1">
    <location>
        <begin position="1"/>
        <end position="24"/>
    </location>
</feature>
<evidence type="ECO:0000313" key="5">
    <source>
        <dbReference type="Proteomes" id="UP000619376"/>
    </source>
</evidence>
<name>A0A7W8KCM0_9DEIO</name>
<dbReference type="Proteomes" id="UP000539473">
    <property type="component" value="Unassembled WGS sequence"/>
</dbReference>
<evidence type="ECO:0000313" key="4">
    <source>
        <dbReference type="Proteomes" id="UP000539473"/>
    </source>
</evidence>
<reference evidence="2" key="1">
    <citation type="journal article" date="2014" name="Int. J. Syst. Evol. Microbiol.">
        <title>Complete genome of a new Firmicutes species belonging to the dominant human colonic microbiota ('Ruminococcus bicirculans') reveals two chromosomes and a selective capacity to utilize plant glucans.</title>
        <authorList>
            <consortium name="NISC Comparative Sequencing Program"/>
            <person name="Wegmann U."/>
            <person name="Louis P."/>
            <person name="Goesmann A."/>
            <person name="Henrissat B."/>
            <person name="Duncan S.H."/>
            <person name="Flint H.J."/>
        </authorList>
    </citation>
    <scope>NUCLEOTIDE SEQUENCE</scope>
    <source>
        <strain evidence="2">CGMCC 1.18437</strain>
    </source>
</reference>
<dbReference type="RefSeq" id="WP_184109984.1">
    <property type="nucleotide sequence ID" value="NZ_BNAJ01000002.1"/>
</dbReference>
<dbReference type="AlphaFoldDB" id="A0A7W8KCM0"/>
<dbReference type="EMBL" id="BNAJ01000002">
    <property type="protein sequence ID" value="GHF37592.1"/>
    <property type="molecule type" value="Genomic_DNA"/>
</dbReference>
<dbReference type="EMBL" id="JACHFK010000002">
    <property type="protein sequence ID" value="MBB5375714.1"/>
    <property type="molecule type" value="Genomic_DNA"/>
</dbReference>
<evidence type="ECO:0000313" key="2">
    <source>
        <dbReference type="EMBL" id="GHF37592.1"/>
    </source>
</evidence>
<comment type="caution">
    <text evidence="3">The sequence shown here is derived from an EMBL/GenBank/DDBJ whole genome shotgun (WGS) entry which is preliminary data.</text>
</comment>
<proteinExistence type="predicted"/>
<dbReference type="Proteomes" id="UP000619376">
    <property type="component" value="Unassembled WGS sequence"/>
</dbReference>